<evidence type="ECO:0000313" key="3">
    <source>
        <dbReference type="WBParaSite" id="PSU_v2.g6138.t1"/>
    </source>
</evidence>
<feature type="region of interest" description="Disordered" evidence="1">
    <location>
        <begin position="1"/>
        <end position="77"/>
    </location>
</feature>
<dbReference type="Proteomes" id="UP000887577">
    <property type="component" value="Unplaced"/>
</dbReference>
<feature type="compositionally biased region" description="Polar residues" evidence="1">
    <location>
        <begin position="109"/>
        <end position="136"/>
    </location>
</feature>
<keyword evidence="2" id="KW-1185">Reference proteome</keyword>
<name>A0A914Z7B3_9BILA</name>
<dbReference type="WBParaSite" id="PSU_v2.g6138.t1">
    <property type="protein sequence ID" value="PSU_v2.g6138.t1"/>
    <property type="gene ID" value="PSU_v2.g6138"/>
</dbReference>
<feature type="region of interest" description="Disordered" evidence="1">
    <location>
        <begin position="105"/>
        <end position="136"/>
    </location>
</feature>
<protein>
    <submittedName>
        <fullName evidence="3">Uncharacterized protein</fullName>
    </submittedName>
</protein>
<evidence type="ECO:0000256" key="1">
    <source>
        <dbReference type="SAM" id="MobiDB-lite"/>
    </source>
</evidence>
<organism evidence="2 3">
    <name type="scientific">Panagrolaimus superbus</name>
    <dbReference type="NCBI Taxonomy" id="310955"/>
    <lineage>
        <taxon>Eukaryota</taxon>
        <taxon>Metazoa</taxon>
        <taxon>Ecdysozoa</taxon>
        <taxon>Nematoda</taxon>
        <taxon>Chromadorea</taxon>
        <taxon>Rhabditida</taxon>
        <taxon>Tylenchina</taxon>
        <taxon>Panagrolaimomorpha</taxon>
        <taxon>Panagrolaimoidea</taxon>
        <taxon>Panagrolaimidae</taxon>
        <taxon>Panagrolaimus</taxon>
    </lineage>
</organism>
<proteinExistence type="predicted"/>
<accession>A0A914Z7B3</accession>
<evidence type="ECO:0000313" key="2">
    <source>
        <dbReference type="Proteomes" id="UP000887577"/>
    </source>
</evidence>
<dbReference type="AlphaFoldDB" id="A0A914Z7B3"/>
<reference evidence="3" key="1">
    <citation type="submission" date="2022-11" db="UniProtKB">
        <authorList>
            <consortium name="WormBaseParasite"/>
        </authorList>
    </citation>
    <scope>IDENTIFICATION</scope>
</reference>
<sequence length="136" mass="15242">MLETLHRNNPKMMSNNPFPSRPTGFENHRFDASQGSNVSQHYQHRRNQTSNLHGSGSFDELKNSGIPSHLQPRNIPSNEILSENLITAQTKATTMENNQALSEEYEIPRNNNQATTLSPIISAIPENNQSTNSKNS</sequence>